<evidence type="ECO:0000313" key="1">
    <source>
        <dbReference type="EMBL" id="NLE31063.1"/>
    </source>
</evidence>
<feature type="non-terminal residue" evidence="1">
    <location>
        <position position="1"/>
    </location>
</feature>
<dbReference type="GO" id="GO:0004180">
    <property type="term" value="F:carboxypeptidase activity"/>
    <property type="evidence" value="ECO:0007669"/>
    <property type="project" value="UniProtKB-KW"/>
</dbReference>
<dbReference type="InterPro" id="IPR008969">
    <property type="entry name" value="CarboxyPept-like_regulatory"/>
</dbReference>
<dbReference type="Gene3D" id="2.60.40.1120">
    <property type="entry name" value="Carboxypeptidase-like, regulatory domain"/>
    <property type="match status" value="1"/>
</dbReference>
<evidence type="ECO:0000313" key="2">
    <source>
        <dbReference type="Proteomes" id="UP000554004"/>
    </source>
</evidence>
<gene>
    <name evidence="1" type="ORF">GX618_02190</name>
</gene>
<comment type="caution">
    <text evidence="1">The sequence shown here is derived from an EMBL/GenBank/DDBJ whole genome shotgun (WGS) entry which is preliminary data.</text>
</comment>
<proteinExistence type="predicted"/>
<keyword evidence="1" id="KW-0378">Hydrolase</keyword>
<organism evidence="1 2">
    <name type="scientific">Candidatus Dojkabacteria bacterium</name>
    <dbReference type="NCBI Taxonomy" id="2099670"/>
    <lineage>
        <taxon>Bacteria</taxon>
        <taxon>Candidatus Dojkabacteria</taxon>
    </lineage>
</organism>
<dbReference type="EMBL" id="JAAZAL010000082">
    <property type="protein sequence ID" value="NLE31063.1"/>
    <property type="molecule type" value="Genomic_DNA"/>
</dbReference>
<dbReference type="SUPFAM" id="SSF49464">
    <property type="entry name" value="Carboxypeptidase regulatory domain-like"/>
    <property type="match status" value="1"/>
</dbReference>
<dbReference type="AlphaFoldDB" id="A0A847ESY7"/>
<accession>A0A847ESY7</accession>
<protein>
    <submittedName>
        <fullName evidence="1">Carboxypeptidase regulatory-like domain-containing protein</fullName>
    </submittedName>
</protein>
<dbReference type="Pfam" id="PF13620">
    <property type="entry name" value="CarboxypepD_reg"/>
    <property type="match status" value="1"/>
</dbReference>
<dbReference type="Proteomes" id="UP000554004">
    <property type="component" value="Unassembled WGS sequence"/>
</dbReference>
<keyword evidence="1" id="KW-0645">Protease</keyword>
<reference evidence="1 2" key="1">
    <citation type="journal article" date="2020" name="Biotechnol. Biofuels">
        <title>New insights from the biogas microbiome by comprehensive genome-resolved metagenomics of nearly 1600 species originating from multiple anaerobic digesters.</title>
        <authorList>
            <person name="Campanaro S."/>
            <person name="Treu L."/>
            <person name="Rodriguez-R L.M."/>
            <person name="Kovalovszki A."/>
            <person name="Ziels R.M."/>
            <person name="Maus I."/>
            <person name="Zhu X."/>
            <person name="Kougias P.G."/>
            <person name="Basile A."/>
            <person name="Luo G."/>
            <person name="Schluter A."/>
            <person name="Konstantinidis K.T."/>
            <person name="Angelidaki I."/>
        </authorList>
    </citation>
    <scope>NUCLEOTIDE SEQUENCE [LARGE SCALE GENOMIC DNA]</scope>
    <source>
        <strain evidence="1">AS06rmzACSIP_421</strain>
    </source>
</reference>
<keyword evidence="1" id="KW-0121">Carboxypeptidase</keyword>
<sequence length="106" mass="12501">LLSFLFMIRKVFTKRVKYGVVRDIDSNPVEGVVVGLRDMEFEKLILKRVTDSHGRYRILAPRGRYRIEVLETGYKVESIEGDSEVVIEKREDWVKRDITVSKIERE</sequence>
<name>A0A847ESY7_9BACT</name>